<dbReference type="InterPro" id="IPR005251">
    <property type="entry name" value="IF-M1Pi"/>
</dbReference>
<dbReference type="UniPathway" id="UPA00904">
    <property type="reaction ID" value="UER00874"/>
</dbReference>
<evidence type="ECO:0000313" key="4">
    <source>
        <dbReference type="EMBL" id="EIM57103.1"/>
    </source>
</evidence>
<name>I5ATI0_EUBC6</name>
<dbReference type="InterPro" id="IPR042529">
    <property type="entry name" value="IF_2B-like_C"/>
</dbReference>
<organism evidence="4 5">
    <name type="scientific">Eubacterium cellulosolvens (strain ATCC 43171 / JCM 9499 / 6)</name>
    <name type="common">Cillobacterium cellulosolvens</name>
    <dbReference type="NCBI Taxonomy" id="633697"/>
    <lineage>
        <taxon>Bacteria</taxon>
        <taxon>Bacillati</taxon>
        <taxon>Bacillota</taxon>
        <taxon>Clostridia</taxon>
        <taxon>Eubacteriales</taxon>
        <taxon>Eubacteriaceae</taxon>
        <taxon>Eubacterium</taxon>
    </lineage>
</organism>
<dbReference type="Proteomes" id="UP000005753">
    <property type="component" value="Chromosome"/>
</dbReference>
<dbReference type="NCBIfam" id="NF004326">
    <property type="entry name" value="PRK05720.1"/>
    <property type="match status" value="1"/>
</dbReference>
<gene>
    <name evidence="3" type="primary">mtnA</name>
    <name evidence="4" type="ORF">EubceDRAFT1_1288</name>
</gene>
<dbReference type="SUPFAM" id="SSF100950">
    <property type="entry name" value="NagB/RpiA/CoA transferase-like"/>
    <property type="match status" value="1"/>
</dbReference>
<dbReference type="FunFam" id="1.20.120.420:FF:000003">
    <property type="entry name" value="Methylthioribose-1-phosphate isomerase"/>
    <property type="match status" value="1"/>
</dbReference>
<dbReference type="NCBIfam" id="TIGR00512">
    <property type="entry name" value="salvage_mtnA"/>
    <property type="match status" value="1"/>
</dbReference>
<sequence>MSEKISIMDIDTVSLDDENSQIVIIDQTLLPYETKTIRLTSQKQIWEAIYKLQVRGAPAIGVCAGFGLYLAAKEIAAGTQDYDEFYEAFVKAKDYLDSSRPTAVNLSWALNQLDRVVCANKGKSVPEVLEALHKEAMRIQEEDIRACYKLGEYGLSLLKKGDGLLTHCNAGKLAATRYGMATAPMYLGQEKGYNFHVYCDETRPVLQGARLTAKELMDSGIDTTVICDNMSSSLMKEGKVQAVFVGCDRVAANGDTANKIGTSGVAIIAKHYGVPMYIMAPTSTIDMNTATGADIKIEQRAAEEVTEMWYEKRMAPEGVKVYNPSFDVTDNSLITAIVTEYGIARPPFTESLKKIMEIKAEAMKQE</sequence>
<keyword evidence="1 3" id="KW-0413">Isomerase</keyword>
<dbReference type="PANTHER" id="PTHR43475:SF1">
    <property type="entry name" value="METHYLTHIORIBOSE-1-PHOSPHATE ISOMERASE"/>
    <property type="match status" value="1"/>
</dbReference>
<feature type="binding site" evidence="3">
    <location>
        <begin position="55"/>
        <end position="57"/>
    </location>
    <ligand>
        <name>substrate</name>
    </ligand>
</feature>
<keyword evidence="3" id="KW-0028">Amino-acid biosynthesis</keyword>
<dbReference type="InterPro" id="IPR011559">
    <property type="entry name" value="Initiation_fac_2B_a/b/d"/>
</dbReference>
<dbReference type="NCBIfam" id="TIGR00524">
    <property type="entry name" value="eIF-2B_rel"/>
    <property type="match status" value="1"/>
</dbReference>
<reference evidence="4 5" key="1">
    <citation type="submission" date="2010-08" db="EMBL/GenBank/DDBJ databases">
        <authorList>
            <consortium name="US DOE Joint Genome Institute (JGI-PGF)"/>
            <person name="Lucas S."/>
            <person name="Copeland A."/>
            <person name="Lapidus A."/>
            <person name="Cheng J.-F."/>
            <person name="Bruce D."/>
            <person name="Goodwin L."/>
            <person name="Pitluck S."/>
            <person name="Land M.L."/>
            <person name="Hauser L."/>
            <person name="Chang Y.-J."/>
            <person name="Anderson I.J."/>
            <person name="Johnson E."/>
            <person name="Mulhopadhyay B."/>
            <person name="Kyrpides N."/>
            <person name="Woyke T.J."/>
        </authorList>
    </citation>
    <scope>NUCLEOTIDE SEQUENCE [LARGE SCALE GENOMIC DNA]</scope>
    <source>
        <strain evidence="4 5">6</strain>
    </source>
</reference>
<dbReference type="FunFam" id="3.40.50.10470:FF:000006">
    <property type="entry name" value="Methylthioribose-1-phosphate isomerase"/>
    <property type="match status" value="1"/>
</dbReference>
<feature type="binding site" evidence="3">
    <location>
        <begin position="258"/>
        <end position="259"/>
    </location>
    <ligand>
        <name>substrate</name>
    </ligand>
</feature>
<evidence type="ECO:0000256" key="2">
    <source>
        <dbReference type="ARBA" id="ARBA00052401"/>
    </source>
</evidence>
<dbReference type="InterPro" id="IPR027363">
    <property type="entry name" value="M1Pi_N"/>
</dbReference>
<evidence type="ECO:0000256" key="1">
    <source>
        <dbReference type="ARBA" id="ARBA00023235"/>
    </source>
</evidence>
<accession>I5ATI0</accession>
<dbReference type="HAMAP" id="MF_01678">
    <property type="entry name" value="Salvage_MtnA"/>
    <property type="match status" value="1"/>
</dbReference>
<protein>
    <recommendedName>
        <fullName evidence="3">Methylthioribose-1-phosphate isomerase</fullName>
        <shortName evidence="3">M1Pi</shortName>
        <shortName evidence="3">MTR-1-P isomerase</shortName>
        <ecNumber evidence="3">5.3.1.23</ecNumber>
    </recommendedName>
    <alternativeName>
        <fullName evidence="3">S-methyl-5-thioribose-1-phosphate isomerase</fullName>
    </alternativeName>
</protein>
<dbReference type="eggNOG" id="COG0182">
    <property type="taxonomic scope" value="Bacteria"/>
</dbReference>
<dbReference type="HOGENOM" id="CLU_016218_1_2_9"/>
<keyword evidence="3" id="KW-0486">Methionine biosynthesis</keyword>
<comment type="pathway">
    <text evidence="3">Amino-acid biosynthesis; L-methionine biosynthesis via salvage pathway; L-methionine from S-methyl-5-thio-alpha-D-ribose 1-phosphate: step 1/6.</text>
</comment>
<dbReference type="GO" id="GO:0019509">
    <property type="term" value="P:L-methionine salvage from methylthioadenosine"/>
    <property type="evidence" value="ECO:0007669"/>
    <property type="project" value="UniProtKB-UniRule"/>
</dbReference>
<feature type="binding site" evidence="3">
    <location>
        <position position="100"/>
    </location>
    <ligand>
        <name>substrate</name>
    </ligand>
</feature>
<dbReference type="Gene3D" id="1.20.120.420">
    <property type="entry name" value="translation initiation factor eif-2b, domain 1"/>
    <property type="match status" value="1"/>
</dbReference>
<reference evidence="4 5" key="2">
    <citation type="submission" date="2012-02" db="EMBL/GenBank/DDBJ databases">
        <title>Improved High-Quality Draft sequence of Eubacterium cellulosolvens 6.</title>
        <authorList>
            <consortium name="US DOE Joint Genome Institute"/>
            <person name="Lucas S."/>
            <person name="Han J."/>
            <person name="Lapidus A."/>
            <person name="Cheng J.-F."/>
            <person name="Goodwin L."/>
            <person name="Pitluck S."/>
            <person name="Peters L."/>
            <person name="Mikhailova N."/>
            <person name="Gu W."/>
            <person name="Detter J.C."/>
            <person name="Han C."/>
            <person name="Tapia R."/>
            <person name="Land M."/>
            <person name="Hauser L."/>
            <person name="Kyrpides N."/>
            <person name="Ivanova N."/>
            <person name="Pagani I."/>
            <person name="Johnson E."/>
            <person name="Mukhopadhyay B."/>
            <person name="Anderson I."/>
            <person name="Woyke T."/>
        </authorList>
    </citation>
    <scope>NUCLEOTIDE SEQUENCE [LARGE SCALE GENOMIC DNA]</scope>
    <source>
        <strain evidence="4 5">6</strain>
    </source>
</reference>
<proteinExistence type="inferred from homology"/>
<comment type="function">
    <text evidence="3">Catalyzes the interconversion of methylthioribose-1-phosphate (MTR-1-P) into methylthioribulose-1-phosphate (MTRu-1-P).</text>
</comment>
<dbReference type="STRING" id="633697.EubceDRAFT1_1288"/>
<comment type="similarity">
    <text evidence="3">Belongs to the EIF-2B alpha/beta/delta subunits family. MtnA subfamily.</text>
</comment>
<dbReference type="PANTHER" id="PTHR43475">
    <property type="entry name" value="METHYLTHIORIBOSE-1-PHOSPHATE ISOMERASE"/>
    <property type="match status" value="1"/>
</dbReference>
<dbReference type="InterPro" id="IPR000649">
    <property type="entry name" value="IF-2B-related"/>
</dbReference>
<feature type="site" description="Transition state stabilizer" evidence="3">
    <location>
        <position position="168"/>
    </location>
</feature>
<feature type="binding site" evidence="3">
    <location>
        <position position="207"/>
    </location>
    <ligand>
        <name>substrate</name>
    </ligand>
</feature>
<dbReference type="InterPro" id="IPR037171">
    <property type="entry name" value="NagB/RpiA_transferase-like"/>
</dbReference>
<dbReference type="Pfam" id="PF01008">
    <property type="entry name" value="IF-2B"/>
    <property type="match status" value="1"/>
</dbReference>
<dbReference type="GO" id="GO:0046523">
    <property type="term" value="F:S-methyl-5-thioribose-1-phosphate isomerase activity"/>
    <property type="evidence" value="ECO:0007669"/>
    <property type="project" value="UniProtKB-UniRule"/>
</dbReference>
<dbReference type="EC" id="5.3.1.23" evidence="3"/>
<comment type="catalytic activity">
    <reaction evidence="2 3">
        <text>5-(methylsulfanyl)-alpha-D-ribose 1-phosphate = 5-(methylsulfanyl)-D-ribulose 1-phosphate</text>
        <dbReference type="Rhea" id="RHEA:19989"/>
        <dbReference type="ChEBI" id="CHEBI:58533"/>
        <dbReference type="ChEBI" id="CHEBI:58548"/>
        <dbReference type="EC" id="5.3.1.23"/>
    </reaction>
</comment>
<evidence type="ECO:0000313" key="5">
    <source>
        <dbReference type="Proteomes" id="UP000005753"/>
    </source>
</evidence>
<evidence type="ECO:0000256" key="3">
    <source>
        <dbReference type="HAMAP-Rule" id="MF_01678"/>
    </source>
</evidence>
<dbReference type="OrthoDB" id="9803436at2"/>
<keyword evidence="5" id="KW-1185">Reference proteome</keyword>
<feature type="active site" description="Proton donor" evidence="3">
    <location>
        <position position="248"/>
    </location>
</feature>
<dbReference type="AlphaFoldDB" id="I5ATI0"/>
<dbReference type="EMBL" id="CM001487">
    <property type="protein sequence ID" value="EIM57103.1"/>
    <property type="molecule type" value="Genomic_DNA"/>
</dbReference>
<dbReference type="Gene3D" id="3.40.50.10470">
    <property type="entry name" value="Translation initiation factor eif-2b, domain 2"/>
    <property type="match status" value="1"/>
</dbReference>